<feature type="domain" description="Methyltransferase" evidence="4">
    <location>
        <begin position="51"/>
        <end position="158"/>
    </location>
</feature>
<dbReference type="EMBL" id="ML735323">
    <property type="protein sequence ID" value="KAE8385915.1"/>
    <property type="molecule type" value="Genomic_DNA"/>
</dbReference>
<dbReference type="OrthoDB" id="3436015at2759"/>
<keyword evidence="2 5" id="KW-0808">Transferase</keyword>
<sequence>MTDTQIVADWYNRNAALEHDRLNNCRLEFSISLKAIHQCVELLGEQRPLRILDVGGGTGRYAVELARRGHSVTLTDISESELNLAKSLATEFGVTLEAIVTADARSIQVGSKEDNPQSIFITSAYDLILCQGPMYHLLEESERLHVLCACASMLRPGGILAVAFVTRYAHLRDIAQREPARLAEEFDSFYREYLSSGKYTRNPTMTSHHTSAEGIRGLFRKADGQLRTRENVGLALTRILACEGFLGGGLAGRLGDLSPGSYERWVDVVMQFAEDEGLLGNADHLLAIAERK</sequence>
<keyword evidence="1 5" id="KW-0489">Methyltransferase</keyword>
<dbReference type="GO" id="GO:0032259">
    <property type="term" value="P:methylation"/>
    <property type="evidence" value="ECO:0007669"/>
    <property type="project" value="UniProtKB-KW"/>
</dbReference>
<dbReference type="Proteomes" id="UP000326877">
    <property type="component" value="Unassembled WGS sequence"/>
</dbReference>
<dbReference type="GO" id="GO:0008168">
    <property type="term" value="F:methyltransferase activity"/>
    <property type="evidence" value="ECO:0007669"/>
    <property type="project" value="UniProtKB-KW"/>
</dbReference>
<reference evidence="5" key="1">
    <citation type="submission" date="2019-04" db="EMBL/GenBank/DDBJ databases">
        <title>Friends and foes A comparative genomics studyof 23 Aspergillus species from section Flavi.</title>
        <authorList>
            <consortium name="DOE Joint Genome Institute"/>
            <person name="Kjaerbolling I."/>
            <person name="Vesth T."/>
            <person name="Frisvad J.C."/>
            <person name="Nybo J.L."/>
            <person name="Theobald S."/>
            <person name="Kildgaard S."/>
            <person name="Isbrandt T."/>
            <person name="Kuo A."/>
            <person name="Sato A."/>
            <person name="Lyhne E.K."/>
            <person name="Kogle M.E."/>
            <person name="Wiebenga A."/>
            <person name="Kun R.S."/>
            <person name="Lubbers R.J."/>
            <person name="Makela M.R."/>
            <person name="Barry K."/>
            <person name="Chovatia M."/>
            <person name="Clum A."/>
            <person name="Daum C."/>
            <person name="Haridas S."/>
            <person name="He G."/>
            <person name="LaButti K."/>
            <person name="Lipzen A."/>
            <person name="Mondo S."/>
            <person name="Riley R."/>
            <person name="Salamov A."/>
            <person name="Simmons B.A."/>
            <person name="Magnuson J.K."/>
            <person name="Henrissat B."/>
            <person name="Mortensen U.H."/>
            <person name="Larsen T.O."/>
            <person name="Devries R.P."/>
            <person name="Grigoriev I.V."/>
            <person name="Machida M."/>
            <person name="Baker S.E."/>
            <person name="Andersen M.R."/>
        </authorList>
    </citation>
    <scope>NUCLEOTIDE SEQUENCE [LARGE SCALE GENOMIC DNA]</scope>
    <source>
        <strain evidence="5">IBT 14317</strain>
    </source>
</reference>
<gene>
    <name evidence="5" type="ORF">BDV23DRAFT_190525</name>
</gene>
<dbReference type="PANTHER" id="PTHR43464:SF19">
    <property type="entry name" value="UBIQUINONE BIOSYNTHESIS O-METHYLTRANSFERASE, MITOCHONDRIAL"/>
    <property type="match status" value="1"/>
</dbReference>
<dbReference type="AlphaFoldDB" id="A0A5N7BVP2"/>
<evidence type="ECO:0000313" key="5">
    <source>
        <dbReference type="EMBL" id="KAE8385915.1"/>
    </source>
</evidence>
<dbReference type="PANTHER" id="PTHR43464">
    <property type="entry name" value="METHYLTRANSFERASE"/>
    <property type="match status" value="1"/>
</dbReference>
<evidence type="ECO:0000259" key="4">
    <source>
        <dbReference type="Pfam" id="PF13649"/>
    </source>
</evidence>
<dbReference type="InterPro" id="IPR041698">
    <property type="entry name" value="Methyltransf_25"/>
</dbReference>
<evidence type="ECO:0000256" key="1">
    <source>
        <dbReference type="ARBA" id="ARBA00022603"/>
    </source>
</evidence>
<dbReference type="SUPFAM" id="SSF53335">
    <property type="entry name" value="S-adenosyl-L-methionine-dependent methyltransferases"/>
    <property type="match status" value="1"/>
</dbReference>
<dbReference type="Gene3D" id="3.40.50.150">
    <property type="entry name" value="Vaccinia Virus protein VP39"/>
    <property type="match status" value="1"/>
</dbReference>
<organism evidence="5">
    <name type="scientific">Petromyces alliaceus</name>
    <name type="common">Aspergillus alliaceus</name>
    <dbReference type="NCBI Taxonomy" id="209559"/>
    <lineage>
        <taxon>Eukaryota</taxon>
        <taxon>Fungi</taxon>
        <taxon>Dikarya</taxon>
        <taxon>Ascomycota</taxon>
        <taxon>Pezizomycotina</taxon>
        <taxon>Eurotiomycetes</taxon>
        <taxon>Eurotiomycetidae</taxon>
        <taxon>Eurotiales</taxon>
        <taxon>Aspergillaceae</taxon>
        <taxon>Aspergillus</taxon>
        <taxon>Aspergillus subgen. Circumdati</taxon>
    </lineage>
</organism>
<keyword evidence="3" id="KW-0949">S-adenosyl-L-methionine</keyword>
<dbReference type="Pfam" id="PF13649">
    <property type="entry name" value="Methyltransf_25"/>
    <property type="match status" value="1"/>
</dbReference>
<evidence type="ECO:0000256" key="3">
    <source>
        <dbReference type="ARBA" id="ARBA00022691"/>
    </source>
</evidence>
<dbReference type="CDD" id="cd02440">
    <property type="entry name" value="AdoMet_MTases"/>
    <property type="match status" value="1"/>
</dbReference>
<evidence type="ECO:0000256" key="2">
    <source>
        <dbReference type="ARBA" id="ARBA00022679"/>
    </source>
</evidence>
<name>A0A5N7BVP2_PETAA</name>
<dbReference type="InterPro" id="IPR029063">
    <property type="entry name" value="SAM-dependent_MTases_sf"/>
</dbReference>
<accession>A0A5N7BVP2</accession>
<proteinExistence type="predicted"/>
<protein>
    <submittedName>
        <fullName evidence="5">S-adenosyl-L-methionine-dependent methyltransferase</fullName>
    </submittedName>
</protein>